<evidence type="ECO:0000256" key="10">
    <source>
        <dbReference type="ARBA" id="ARBA00023273"/>
    </source>
</evidence>
<evidence type="ECO:0000256" key="11">
    <source>
        <dbReference type="ARBA" id="ARBA00059942"/>
    </source>
</evidence>
<dbReference type="Ensembl" id="ENSSDAT00000009775.1">
    <property type="protein sequence ID" value="ENSSDAP00000008597.1"/>
    <property type="gene ID" value="ENSSDAG00000007841.1"/>
</dbReference>
<keyword evidence="4" id="KW-0488">Methylation</keyword>
<accession>A0A8C9PHV0</accession>
<dbReference type="Proteomes" id="UP000694422">
    <property type="component" value="Unplaced"/>
</dbReference>
<dbReference type="SUPFAM" id="SSF54928">
    <property type="entry name" value="RNA-binding domain, RBD"/>
    <property type="match status" value="1"/>
</dbReference>
<evidence type="ECO:0000256" key="6">
    <source>
        <dbReference type="ARBA" id="ARBA00022553"/>
    </source>
</evidence>
<dbReference type="InterPro" id="IPR034278">
    <property type="entry name" value="RBM3/CIRBP_RRM"/>
</dbReference>
<dbReference type="InterPro" id="IPR050441">
    <property type="entry name" value="RBM"/>
</dbReference>
<feature type="domain" description="RRM" evidence="16">
    <location>
        <begin position="6"/>
        <end position="84"/>
    </location>
</feature>
<keyword evidence="10" id="KW-0966">Cell projection</keyword>
<keyword evidence="6" id="KW-0597">Phosphoprotein</keyword>
<reference evidence="17" key="1">
    <citation type="submission" date="2025-08" db="UniProtKB">
        <authorList>
            <consortium name="Ensembl"/>
        </authorList>
    </citation>
    <scope>IDENTIFICATION</scope>
</reference>
<evidence type="ECO:0000259" key="16">
    <source>
        <dbReference type="PROSITE" id="PS50102"/>
    </source>
</evidence>
<evidence type="ECO:0000256" key="15">
    <source>
        <dbReference type="SAM" id="MobiDB-lite"/>
    </source>
</evidence>
<sequence length="190" mass="20480">MSSEEGKLFVGGLNFNTDEQALEDHFSSFGPISEVVVVKDRETQRSRGFGFITFTNPEHASDAMKATNGESLDGRQIRVDHAGKSARGTRGGAFGAHGRGRSYSRGGGDQGYGSGRYDSRPGGHIWAHTNLSGLLTSGNDKIDKLVAVCQQMSSHDCAQATYSLHHQNASSLHTPSLPSVCYTYSIFAMY</sequence>
<evidence type="ECO:0000256" key="9">
    <source>
        <dbReference type="ARBA" id="ARBA00023242"/>
    </source>
</evidence>
<organism evidence="17 18">
    <name type="scientific">Spermophilus dauricus</name>
    <name type="common">Daurian ground squirrel</name>
    <dbReference type="NCBI Taxonomy" id="99837"/>
    <lineage>
        <taxon>Eukaryota</taxon>
        <taxon>Metazoa</taxon>
        <taxon>Chordata</taxon>
        <taxon>Craniata</taxon>
        <taxon>Vertebrata</taxon>
        <taxon>Euteleostomi</taxon>
        <taxon>Mammalia</taxon>
        <taxon>Eutheria</taxon>
        <taxon>Euarchontoglires</taxon>
        <taxon>Glires</taxon>
        <taxon>Rodentia</taxon>
        <taxon>Sciuromorpha</taxon>
        <taxon>Sciuridae</taxon>
        <taxon>Xerinae</taxon>
        <taxon>Marmotini</taxon>
        <taxon>Spermophilus</taxon>
    </lineage>
</organism>
<evidence type="ECO:0000256" key="1">
    <source>
        <dbReference type="ARBA" id="ARBA00004123"/>
    </source>
</evidence>
<protein>
    <recommendedName>
        <fullName evidence="12">RNA-binding protein 3</fullName>
    </recommendedName>
    <alternativeName>
        <fullName evidence="13">RNA-binding motif protein 3</fullName>
    </alternativeName>
</protein>
<dbReference type="FunFam" id="3.30.70.330:FF:000312">
    <property type="entry name" value="RNA-binding protein 3 isoform X1"/>
    <property type="match status" value="1"/>
</dbReference>
<keyword evidence="8" id="KW-0346">Stress response</keyword>
<evidence type="ECO:0000256" key="8">
    <source>
        <dbReference type="ARBA" id="ARBA00023016"/>
    </source>
</evidence>
<dbReference type="PANTHER" id="PTHR48034">
    <property type="entry name" value="TRANSFORMER-2 SEX-DETERMINING PROTEIN-RELATED"/>
    <property type="match status" value="1"/>
</dbReference>
<dbReference type="InterPro" id="IPR000504">
    <property type="entry name" value="RRM_dom"/>
</dbReference>
<evidence type="ECO:0000256" key="7">
    <source>
        <dbReference type="ARBA" id="ARBA00022884"/>
    </source>
</evidence>
<evidence type="ECO:0000256" key="13">
    <source>
        <dbReference type="ARBA" id="ARBA00080342"/>
    </source>
</evidence>
<evidence type="ECO:0000256" key="12">
    <source>
        <dbReference type="ARBA" id="ARBA00067652"/>
    </source>
</evidence>
<dbReference type="SMART" id="SM00360">
    <property type="entry name" value="RRM"/>
    <property type="match status" value="1"/>
</dbReference>
<reference evidence="17" key="2">
    <citation type="submission" date="2025-09" db="UniProtKB">
        <authorList>
            <consortium name="Ensembl"/>
        </authorList>
    </citation>
    <scope>IDENTIFICATION</scope>
</reference>
<evidence type="ECO:0000256" key="4">
    <source>
        <dbReference type="ARBA" id="ARBA00022481"/>
    </source>
</evidence>
<evidence type="ECO:0000256" key="5">
    <source>
        <dbReference type="ARBA" id="ARBA00022490"/>
    </source>
</evidence>
<keyword evidence="18" id="KW-1185">Reference proteome</keyword>
<dbReference type="GO" id="GO:0003723">
    <property type="term" value="F:RNA binding"/>
    <property type="evidence" value="ECO:0007669"/>
    <property type="project" value="UniProtKB-UniRule"/>
</dbReference>
<dbReference type="InterPro" id="IPR035979">
    <property type="entry name" value="RBD_domain_sf"/>
</dbReference>
<evidence type="ECO:0000256" key="2">
    <source>
        <dbReference type="ARBA" id="ARBA00004279"/>
    </source>
</evidence>
<feature type="region of interest" description="Disordered" evidence="15">
    <location>
        <begin position="85"/>
        <end position="110"/>
    </location>
</feature>
<evidence type="ECO:0000256" key="14">
    <source>
        <dbReference type="PROSITE-ProRule" id="PRU00176"/>
    </source>
</evidence>
<dbReference type="GO" id="GO:0030425">
    <property type="term" value="C:dendrite"/>
    <property type="evidence" value="ECO:0007669"/>
    <property type="project" value="UniProtKB-SubCell"/>
</dbReference>
<keyword evidence="9" id="KW-0539">Nucleus</keyword>
<dbReference type="PROSITE" id="PS50102">
    <property type="entry name" value="RRM"/>
    <property type="match status" value="1"/>
</dbReference>
<comment type="function">
    <text evidence="11">Cold-inducible mRNA binding protein that enhances global protein synthesis at both physiological and mild hypothermic temperatures. Reduces the relative abundance of microRNAs, when overexpressed. Enhances phosphorylation of translation initiation factors and active polysome formation.</text>
</comment>
<dbReference type="InterPro" id="IPR012677">
    <property type="entry name" value="Nucleotide-bd_a/b_plait_sf"/>
</dbReference>
<dbReference type="AlphaFoldDB" id="A0A8C9PHV0"/>
<evidence type="ECO:0000256" key="3">
    <source>
        <dbReference type="ARBA" id="ARBA00004496"/>
    </source>
</evidence>
<keyword evidence="7 14" id="KW-0694">RNA-binding</keyword>
<proteinExistence type="predicted"/>
<dbReference type="GO" id="GO:0005634">
    <property type="term" value="C:nucleus"/>
    <property type="evidence" value="ECO:0007669"/>
    <property type="project" value="UniProtKB-SubCell"/>
</dbReference>
<name>A0A8C9PHV0_SPEDA</name>
<evidence type="ECO:0000313" key="17">
    <source>
        <dbReference type="Ensembl" id="ENSSDAP00000008597.1"/>
    </source>
</evidence>
<dbReference type="CDD" id="cd12449">
    <property type="entry name" value="RRM_CIRBP_RBM3"/>
    <property type="match status" value="1"/>
</dbReference>
<comment type="subcellular location">
    <subcellularLocation>
        <location evidence="2">Cell projection</location>
        <location evidence="2">Dendrite</location>
    </subcellularLocation>
    <subcellularLocation>
        <location evidence="3">Cytoplasm</location>
    </subcellularLocation>
    <subcellularLocation>
        <location evidence="1">Nucleus</location>
    </subcellularLocation>
</comment>
<dbReference type="Gene3D" id="3.30.70.330">
    <property type="match status" value="1"/>
</dbReference>
<evidence type="ECO:0000313" key="18">
    <source>
        <dbReference type="Proteomes" id="UP000694422"/>
    </source>
</evidence>
<keyword evidence="5" id="KW-0963">Cytoplasm</keyword>
<dbReference type="Pfam" id="PF00076">
    <property type="entry name" value="RRM_1"/>
    <property type="match status" value="1"/>
</dbReference>
<dbReference type="GO" id="GO:0005737">
    <property type="term" value="C:cytoplasm"/>
    <property type="evidence" value="ECO:0007669"/>
    <property type="project" value="UniProtKB-SubCell"/>
</dbReference>